<feature type="chain" id="PRO_5043676966" evidence="1">
    <location>
        <begin position="22"/>
        <end position="115"/>
    </location>
</feature>
<organism evidence="2 3">
    <name type="scientific">Henosepilachna vigintioctopunctata</name>
    <dbReference type="NCBI Taxonomy" id="420089"/>
    <lineage>
        <taxon>Eukaryota</taxon>
        <taxon>Metazoa</taxon>
        <taxon>Ecdysozoa</taxon>
        <taxon>Arthropoda</taxon>
        <taxon>Hexapoda</taxon>
        <taxon>Insecta</taxon>
        <taxon>Pterygota</taxon>
        <taxon>Neoptera</taxon>
        <taxon>Endopterygota</taxon>
        <taxon>Coleoptera</taxon>
        <taxon>Polyphaga</taxon>
        <taxon>Cucujiformia</taxon>
        <taxon>Coccinelloidea</taxon>
        <taxon>Coccinellidae</taxon>
        <taxon>Epilachninae</taxon>
        <taxon>Epilachnini</taxon>
        <taxon>Henosepilachna</taxon>
    </lineage>
</organism>
<sequence length="115" mass="13042">MLLFGDTVVFGLLLSLVSVLGEDHCEKTKGETACRQEDGAIEDPADKYKKIGKWILKGTQSIALYKEWFIPTTEKVKICFEIEFLIQIMDNEATEKNIGMHSFMATFQSSLVEIF</sequence>
<reference evidence="2 3" key="1">
    <citation type="submission" date="2023-03" db="EMBL/GenBank/DDBJ databases">
        <title>Genome insight into feeding habits of ladybird beetles.</title>
        <authorList>
            <person name="Li H.-S."/>
            <person name="Huang Y.-H."/>
            <person name="Pang H."/>
        </authorList>
    </citation>
    <scope>NUCLEOTIDE SEQUENCE [LARGE SCALE GENOMIC DNA]</scope>
    <source>
        <strain evidence="2">SYSU_2023b</strain>
        <tissue evidence="2">Whole body</tissue>
    </source>
</reference>
<protein>
    <submittedName>
        <fullName evidence="2">Uncharacterized protein</fullName>
    </submittedName>
</protein>
<evidence type="ECO:0000313" key="3">
    <source>
        <dbReference type="Proteomes" id="UP001431783"/>
    </source>
</evidence>
<dbReference type="EMBL" id="JARQZJ010000109">
    <property type="protein sequence ID" value="KAK9887383.1"/>
    <property type="molecule type" value="Genomic_DNA"/>
</dbReference>
<keyword evidence="3" id="KW-1185">Reference proteome</keyword>
<evidence type="ECO:0000256" key="1">
    <source>
        <dbReference type="SAM" id="SignalP"/>
    </source>
</evidence>
<comment type="caution">
    <text evidence="2">The sequence shown here is derived from an EMBL/GenBank/DDBJ whole genome shotgun (WGS) entry which is preliminary data.</text>
</comment>
<gene>
    <name evidence="2" type="ORF">WA026_022321</name>
</gene>
<name>A0AAW1V1Z9_9CUCU</name>
<accession>A0AAW1V1Z9</accession>
<proteinExistence type="predicted"/>
<dbReference type="AlphaFoldDB" id="A0AAW1V1Z9"/>
<dbReference type="Proteomes" id="UP001431783">
    <property type="component" value="Unassembled WGS sequence"/>
</dbReference>
<feature type="signal peptide" evidence="1">
    <location>
        <begin position="1"/>
        <end position="21"/>
    </location>
</feature>
<keyword evidence="1" id="KW-0732">Signal</keyword>
<evidence type="ECO:0000313" key="2">
    <source>
        <dbReference type="EMBL" id="KAK9887383.1"/>
    </source>
</evidence>